<keyword evidence="3" id="KW-1185">Reference proteome</keyword>
<accession>A0ABP0E955</accession>
<feature type="chain" id="PRO_5047475243" evidence="1">
    <location>
        <begin position="18"/>
        <end position="273"/>
    </location>
</feature>
<evidence type="ECO:0000256" key="1">
    <source>
        <dbReference type="SAM" id="SignalP"/>
    </source>
</evidence>
<keyword evidence="1" id="KW-0732">Signal</keyword>
<gene>
    <name evidence="2" type="ORF">CAAN4_A07030</name>
</gene>
<evidence type="ECO:0000313" key="3">
    <source>
        <dbReference type="Proteomes" id="UP001497600"/>
    </source>
</evidence>
<dbReference type="Proteomes" id="UP001497600">
    <property type="component" value="Chromosome A"/>
</dbReference>
<feature type="signal peptide" evidence="1">
    <location>
        <begin position="1"/>
        <end position="17"/>
    </location>
</feature>
<protein>
    <submittedName>
        <fullName evidence="2">Uncharacterized protein</fullName>
    </submittedName>
</protein>
<organism evidence="2 3">
    <name type="scientific">[Candida] anglica</name>
    <dbReference type="NCBI Taxonomy" id="148631"/>
    <lineage>
        <taxon>Eukaryota</taxon>
        <taxon>Fungi</taxon>
        <taxon>Dikarya</taxon>
        <taxon>Ascomycota</taxon>
        <taxon>Saccharomycotina</taxon>
        <taxon>Pichiomycetes</taxon>
        <taxon>Debaryomycetaceae</taxon>
        <taxon>Kurtzmaniella</taxon>
    </lineage>
</organism>
<name>A0ABP0E955_9ASCO</name>
<dbReference type="EMBL" id="OZ004253">
    <property type="protein sequence ID" value="CAK7893379.1"/>
    <property type="molecule type" value="Genomic_DNA"/>
</dbReference>
<sequence>MNRQLLIIFLLVSTCCAIATSEIFKYSYPDGSKQDDWSEAIISYINQDHITKVKSDFVDNNKAIAYTEMPFVTGEITIGSSMSEYMTSYEKFSGRKWTGKESQGKGSGINYSSEISKSGSTTIQIICQYVSRVVSYLSYVLVNCQDVLETLWKGFNDFKFRVMERGWAAKQCNGFMYLDESGDIQWYVLLSPKTFNIDCDTVSSIYDYDFREVAQECIADAEQTPSIMSTCCRVASADKTWYADIKIAKKEGATSDSWGVPCGEAVTYELNLI</sequence>
<reference evidence="2 3" key="1">
    <citation type="submission" date="2024-01" db="EMBL/GenBank/DDBJ databases">
        <authorList>
            <consortium name="Genoscope - CEA"/>
            <person name="William W."/>
        </authorList>
    </citation>
    <scope>NUCLEOTIDE SEQUENCE [LARGE SCALE GENOMIC DNA]</scope>
    <source>
        <strain evidence="2 3">29B2s-10</strain>
    </source>
</reference>
<proteinExistence type="predicted"/>
<evidence type="ECO:0000313" key="2">
    <source>
        <dbReference type="EMBL" id="CAK7893379.1"/>
    </source>
</evidence>